<evidence type="ECO:0000313" key="4">
    <source>
        <dbReference type="EMBL" id="EHR63459.1"/>
    </source>
</evidence>
<organism evidence="4 5">
    <name type="scientific">Saccharomonospora cyanea NA-134</name>
    <dbReference type="NCBI Taxonomy" id="882082"/>
    <lineage>
        <taxon>Bacteria</taxon>
        <taxon>Bacillati</taxon>
        <taxon>Actinomycetota</taxon>
        <taxon>Actinomycetes</taxon>
        <taxon>Pseudonocardiales</taxon>
        <taxon>Pseudonocardiaceae</taxon>
        <taxon>Saccharomonospora</taxon>
    </lineage>
</organism>
<feature type="region of interest" description="Disordered" evidence="2">
    <location>
        <begin position="1"/>
        <end position="23"/>
    </location>
</feature>
<name>H5XD28_9PSEU</name>
<feature type="transmembrane region" description="Helical" evidence="3">
    <location>
        <begin position="25"/>
        <end position="44"/>
    </location>
</feature>
<feature type="compositionally biased region" description="Polar residues" evidence="2">
    <location>
        <begin position="162"/>
        <end position="176"/>
    </location>
</feature>
<gene>
    <name evidence="4" type="ORF">SaccyDRAFT_4652</name>
</gene>
<proteinExistence type="predicted"/>
<dbReference type="RefSeq" id="WP_005459756.1">
    <property type="nucleotide sequence ID" value="NZ_CM001440.1"/>
</dbReference>
<evidence type="ECO:0000313" key="5">
    <source>
        <dbReference type="Proteomes" id="UP000002791"/>
    </source>
</evidence>
<dbReference type="AlphaFoldDB" id="H5XD28"/>
<evidence type="ECO:0000256" key="3">
    <source>
        <dbReference type="SAM" id="Phobius"/>
    </source>
</evidence>
<keyword evidence="3" id="KW-0812">Transmembrane</keyword>
<dbReference type="EMBL" id="CM001440">
    <property type="protein sequence ID" value="EHR63459.1"/>
    <property type="molecule type" value="Genomic_DNA"/>
</dbReference>
<dbReference type="eggNOG" id="ENOG503303X">
    <property type="taxonomic scope" value="Bacteria"/>
</dbReference>
<dbReference type="HOGENOM" id="CLU_1363871_0_0_11"/>
<evidence type="ECO:0000256" key="2">
    <source>
        <dbReference type="SAM" id="MobiDB-lite"/>
    </source>
</evidence>
<keyword evidence="1" id="KW-0175">Coiled coil</keyword>
<dbReference type="Proteomes" id="UP000002791">
    <property type="component" value="Chromosome"/>
</dbReference>
<sequence>MSNAFTPLPTPGPASAPARSKPRRWPWLTGYAAAFLLGLAVGAVGDSKATKVVTEQVEVPGEIPGEQREALQQREAELDERNIELDERSAELDAREAALQEEEQEVAANTIGEGVWTVGVDIEPGTYRATDVSSMCYWEIRQTGVTGFEGVINNGLPGGGNPSVTLSEGQDFQTNRCGEWTKQ</sequence>
<accession>H5XD28</accession>
<keyword evidence="3" id="KW-1133">Transmembrane helix</keyword>
<feature type="region of interest" description="Disordered" evidence="2">
    <location>
        <begin position="159"/>
        <end position="183"/>
    </location>
</feature>
<feature type="coiled-coil region" evidence="1">
    <location>
        <begin position="68"/>
        <end position="105"/>
    </location>
</feature>
<keyword evidence="5" id="KW-1185">Reference proteome</keyword>
<evidence type="ECO:0000256" key="1">
    <source>
        <dbReference type="SAM" id="Coils"/>
    </source>
</evidence>
<reference evidence="4 5" key="1">
    <citation type="submission" date="2011-11" db="EMBL/GenBank/DDBJ databases">
        <title>The Noncontiguous Finished sequence of Saccharomonospora cyanea NA-134.</title>
        <authorList>
            <consortium name="US DOE Joint Genome Institute"/>
            <person name="Lucas S."/>
            <person name="Han J."/>
            <person name="Lapidus A."/>
            <person name="Cheng J.-F."/>
            <person name="Goodwin L."/>
            <person name="Pitluck S."/>
            <person name="Peters L."/>
            <person name="Ovchinnikova G."/>
            <person name="Lu M."/>
            <person name="Detter J.C."/>
            <person name="Han C."/>
            <person name="Tapia R."/>
            <person name="Land M."/>
            <person name="Hauser L."/>
            <person name="Kyrpides N."/>
            <person name="Ivanova N."/>
            <person name="Pagani I."/>
            <person name="Brambilla E.-M."/>
            <person name="Klenk H.-P."/>
            <person name="Woyke T."/>
        </authorList>
    </citation>
    <scope>NUCLEOTIDE SEQUENCE [LARGE SCALE GENOMIC DNA]</scope>
    <source>
        <strain evidence="4 5">NA-134</strain>
    </source>
</reference>
<keyword evidence="3" id="KW-0472">Membrane</keyword>
<dbReference type="STRING" id="882082.SaccyDRAFT_4652"/>
<protein>
    <submittedName>
        <fullName evidence="4">Uncharacterized protein</fullName>
    </submittedName>
</protein>